<name>A0A1A8PE83_9TELE</name>
<evidence type="ECO:0000313" key="1">
    <source>
        <dbReference type="EMBL" id="SBR79705.1"/>
    </source>
</evidence>
<reference evidence="1" key="2">
    <citation type="submission" date="2016-06" db="EMBL/GenBank/DDBJ databases">
        <title>The genome of a short-lived fish provides insights into sex chromosome evolution and the genetic control of aging.</title>
        <authorList>
            <person name="Reichwald K."/>
            <person name="Felder M."/>
            <person name="Petzold A."/>
            <person name="Koch P."/>
            <person name="Groth M."/>
            <person name="Platzer M."/>
        </authorList>
    </citation>
    <scope>NUCLEOTIDE SEQUENCE</scope>
    <source>
        <tissue evidence="1">Brain</tissue>
    </source>
</reference>
<feature type="non-terminal residue" evidence="1">
    <location>
        <position position="34"/>
    </location>
</feature>
<proteinExistence type="predicted"/>
<gene>
    <name evidence="1" type="primary">PLEKHD1</name>
</gene>
<reference evidence="1" key="1">
    <citation type="submission" date="2016-05" db="EMBL/GenBank/DDBJ databases">
        <authorList>
            <person name="Lavstsen T."/>
            <person name="Jespersen J.S."/>
        </authorList>
    </citation>
    <scope>NUCLEOTIDE SEQUENCE</scope>
    <source>
        <tissue evidence="1">Brain</tissue>
    </source>
</reference>
<accession>A0A1A8PE83</accession>
<dbReference type="AlphaFoldDB" id="A0A1A8PE83"/>
<dbReference type="EMBL" id="HAEH01006613">
    <property type="protein sequence ID" value="SBR79705.1"/>
    <property type="molecule type" value="Transcribed_RNA"/>
</dbReference>
<feature type="non-terminal residue" evidence="1">
    <location>
        <position position="1"/>
    </location>
</feature>
<sequence length="34" mass="3781">GHQHQSAAARRPVEETLRTAVGQVVPQVRMRSDL</sequence>
<protein>
    <submittedName>
        <fullName evidence="1">Pleckstrin homology domain containing, family D (With coiled-coil domains) member 1</fullName>
    </submittedName>
</protein>
<organism evidence="1">
    <name type="scientific">Nothobranchius rachovii</name>
    <name type="common">bluefin notho</name>
    <dbReference type="NCBI Taxonomy" id="451742"/>
    <lineage>
        <taxon>Eukaryota</taxon>
        <taxon>Metazoa</taxon>
        <taxon>Chordata</taxon>
        <taxon>Craniata</taxon>
        <taxon>Vertebrata</taxon>
        <taxon>Euteleostomi</taxon>
        <taxon>Actinopterygii</taxon>
        <taxon>Neopterygii</taxon>
        <taxon>Teleostei</taxon>
        <taxon>Neoteleostei</taxon>
        <taxon>Acanthomorphata</taxon>
        <taxon>Ovalentaria</taxon>
        <taxon>Atherinomorphae</taxon>
        <taxon>Cyprinodontiformes</taxon>
        <taxon>Nothobranchiidae</taxon>
        <taxon>Nothobranchius</taxon>
    </lineage>
</organism>